<dbReference type="Pfam" id="PF11146">
    <property type="entry name" value="DUF2905"/>
    <property type="match status" value="1"/>
</dbReference>
<feature type="transmembrane region" description="Helical" evidence="1">
    <location>
        <begin position="7"/>
        <end position="25"/>
    </location>
</feature>
<name>A0A6N9PYG4_9BACL</name>
<dbReference type="AlphaFoldDB" id="A0A6N9PYG4"/>
<keyword evidence="1" id="KW-0472">Membrane</keyword>
<accession>A0A6N9PYG4</accession>
<reference evidence="2 3" key="1">
    <citation type="submission" date="2019-01" db="EMBL/GenBank/DDBJ databases">
        <title>Chengkuizengella sp. nov., isolated from deep-sea sediment of East Pacific Ocean.</title>
        <authorList>
            <person name="Yang J."/>
            <person name="Lai Q."/>
            <person name="Shao Z."/>
        </authorList>
    </citation>
    <scope>NUCLEOTIDE SEQUENCE [LARGE SCALE GENOMIC DNA]</scope>
    <source>
        <strain evidence="2 3">YPA3-1-1</strain>
    </source>
</reference>
<dbReference type="OrthoDB" id="9811610at2"/>
<evidence type="ECO:0000313" key="3">
    <source>
        <dbReference type="Proteomes" id="UP000448943"/>
    </source>
</evidence>
<dbReference type="InterPro" id="IPR021320">
    <property type="entry name" value="DUF2905"/>
</dbReference>
<dbReference type="PANTHER" id="PTHR36443">
    <property type="entry name" value="BSR5223 PROTEIN"/>
    <property type="match status" value="1"/>
</dbReference>
<comment type="caution">
    <text evidence="2">The sequence shown here is derived from an EMBL/GenBank/DDBJ whole genome shotgun (WGS) entry which is preliminary data.</text>
</comment>
<feature type="transmembrane region" description="Helical" evidence="1">
    <location>
        <begin position="45"/>
        <end position="68"/>
    </location>
</feature>
<dbReference type="RefSeq" id="WP_160644213.1">
    <property type="nucleotide sequence ID" value="NZ_SIJB01000007.1"/>
</dbReference>
<keyword evidence="3" id="KW-1185">Reference proteome</keyword>
<evidence type="ECO:0000313" key="2">
    <source>
        <dbReference type="EMBL" id="NBI27852.1"/>
    </source>
</evidence>
<protein>
    <submittedName>
        <fullName evidence="2">DUF2905 domain-containing protein</fullName>
    </submittedName>
</protein>
<evidence type="ECO:0000256" key="1">
    <source>
        <dbReference type="SAM" id="Phobius"/>
    </source>
</evidence>
<dbReference type="EMBL" id="SIJB01000007">
    <property type="protein sequence ID" value="NBI27852.1"/>
    <property type="molecule type" value="Genomic_DNA"/>
</dbReference>
<organism evidence="2 3">
    <name type="scientific">Chengkuizengella marina</name>
    <dbReference type="NCBI Taxonomy" id="2507566"/>
    <lineage>
        <taxon>Bacteria</taxon>
        <taxon>Bacillati</taxon>
        <taxon>Bacillota</taxon>
        <taxon>Bacilli</taxon>
        <taxon>Bacillales</taxon>
        <taxon>Paenibacillaceae</taxon>
        <taxon>Chengkuizengella</taxon>
    </lineage>
</organism>
<dbReference type="Proteomes" id="UP000448943">
    <property type="component" value="Unassembled WGS sequence"/>
</dbReference>
<keyword evidence="1" id="KW-1133">Transmembrane helix</keyword>
<dbReference type="PANTHER" id="PTHR36443:SF1">
    <property type="entry name" value="BSR5223 PROTEIN"/>
    <property type="match status" value="1"/>
</dbReference>
<gene>
    <name evidence="2" type="ORF">ERL59_02610</name>
</gene>
<sequence length="72" mass="8130">MNPVAKMLIIVGVVLILGGIVWQVGGRFLQIGKLPGDIFIEKENFKFYFPITTCILISVVVSIIFYLVRLFK</sequence>
<keyword evidence="1" id="KW-0812">Transmembrane</keyword>
<proteinExistence type="predicted"/>